<sequence>MPFLLLTNIEDYMLPCLNKKLLGIECLGCGMQRSVLLIFKGEFLAAFKMYPAIYPLIAFITFLALSAFINIKYIGKIKAGLAILTISTIIINYLIKIIN</sequence>
<dbReference type="EMBL" id="JAETXX010000003">
    <property type="protein sequence ID" value="MCF8714590.1"/>
    <property type="molecule type" value="Genomic_DNA"/>
</dbReference>
<evidence type="ECO:0000256" key="1">
    <source>
        <dbReference type="SAM" id="Phobius"/>
    </source>
</evidence>
<evidence type="ECO:0000313" key="2">
    <source>
        <dbReference type="EMBL" id="MCF8714590.1"/>
    </source>
</evidence>
<keyword evidence="1" id="KW-0472">Membrane</keyword>
<dbReference type="InterPro" id="IPR021215">
    <property type="entry name" value="DUF2752"/>
</dbReference>
<comment type="caution">
    <text evidence="2">The sequence shown here is derived from an EMBL/GenBank/DDBJ whole genome shotgun (WGS) entry which is preliminary data.</text>
</comment>
<keyword evidence="1" id="KW-0812">Transmembrane</keyword>
<evidence type="ECO:0000313" key="3">
    <source>
        <dbReference type="Proteomes" id="UP000829517"/>
    </source>
</evidence>
<protein>
    <submittedName>
        <fullName evidence="2">DUF2752 domain-containing protein</fullName>
    </submittedName>
</protein>
<keyword evidence="3" id="KW-1185">Reference proteome</keyword>
<feature type="transmembrane region" description="Helical" evidence="1">
    <location>
        <begin position="51"/>
        <end position="71"/>
    </location>
</feature>
<name>A0ABS9J2F3_9FLAO</name>
<keyword evidence="1" id="KW-1133">Transmembrane helix</keyword>
<feature type="transmembrane region" description="Helical" evidence="1">
    <location>
        <begin position="77"/>
        <end position="95"/>
    </location>
</feature>
<dbReference type="Proteomes" id="UP000829517">
    <property type="component" value="Unassembled WGS sequence"/>
</dbReference>
<dbReference type="Pfam" id="PF10825">
    <property type="entry name" value="DUF2752"/>
    <property type="match status" value="1"/>
</dbReference>
<organism evidence="2 3">
    <name type="scientific">Joostella atrarenae</name>
    <dbReference type="NCBI Taxonomy" id="679257"/>
    <lineage>
        <taxon>Bacteria</taxon>
        <taxon>Pseudomonadati</taxon>
        <taxon>Bacteroidota</taxon>
        <taxon>Flavobacteriia</taxon>
        <taxon>Flavobacteriales</taxon>
        <taxon>Flavobacteriaceae</taxon>
        <taxon>Joostella</taxon>
    </lineage>
</organism>
<reference evidence="2 3" key="1">
    <citation type="submission" date="2021-01" db="EMBL/GenBank/DDBJ databases">
        <title>Genome sequencing of Joostella atrarenae M1-2 (= KCTC 23194).</title>
        <authorList>
            <person name="Zakaria M.R."/>
            <person name="Lam M.Q."/>
            <person name="Chong C.S."/>
        </authorList>
    </citation>
    <scope>NUCLEOTIDE SEQUENCE [LARGE SCALE GENOMIC DNA]</scope>
    <source>
        <strain evidence="2 3">M1-2</strain>
    </source>
</reference>
<dbReference type="RefSeq" id="WP_236958554.1">
    <property type="nucleotide sequence ID" value="NZ_JAETXX010000003.1"/>
</dbReference>
<accession>A0ABS9J2F3</accession>
<proteinExistence type="predicted"/>
<gene>
    <name evidence="2" type="ORF">JM658_07065</name>
</gene>